<dbReference type="CDD" id="cd04301">
    <property type="entry name" value="NAT_SF"/>
    <property type="match status" value="1"/>
</dbReference>
<accession>A0ABW4FZ57</accession>
<keyword evidence="2" id="KW-0808">Transferase</keyword>
<reference evidence="3" key="1">
    <citation type="journal article" date="2019" name="Int. J. Syst. Evol. Microbiol.">
        <title>The Global Catalogue of Microorganisms (GCM) 10K type strain sequencing project: providing services to taxonomists for standard genome sequencing and annotation.</title>
        <authorList>
            <consortium name="The Broad Institute Genomics Platform"/>
            <consortium name="The Broad Institute Genome Sequencing Center for Infectious Disease"/>
            <person name="Wu L."/>
            <person name="Ma J."/>
        </authorList>
    </citation>
    <scope>NUCLEOTIDE SEQUENCE [LARGE SCALE GENOMIC DNA]</scope>
    <source>
        <strain evidence="3">JCM 12165</strain>
    </source>
</reference>
<dbReference type="Gene3D" id="3.20.170.20">
    <property type="entry name" value="Protein of unknown function DUF952"/>
    <property type="match status" value="1"/>
</dbReference>
<keyword evidence="2" id="KW-0012">Acyltransferase</keyword>
<feature type="domain" description="N-acetyltransferase" evidence="1">
    <location>
        <begin position="226"/>
        <end position="365"/>
    </location>
</feature>
<dbReference type="Gene3D" id="3.40.630.30">
    <property type="match status" value="1"/>
</dbReference>
<protein>
    <submittedName>
        <fullName evidence="2">GNAT family N-acetyltransferase</fullName>
        <ecNumber evidence="2">2.3.1.-</ecNumber>
    </submittedName>
</protein>
<dbReference type="PANTHER" id="PTHR34129:SF1">
    <property type="entry name" value="DUF952 DOMAIN-CONTAINING PROTEIN"/>
    <property type="match status" value="1"/>
</dbReference>
<gene>
    <name evidence="2" type="ORF">ACFSCY_33535</name>
</gene>
<dbReference type="PROSITE" id="PS51186">
    <property type="entry name" value="GNAT"/>
    <property type="match status" value="1"/>
</dbReference>
<dbReference type="SUPFAM" id="SSF56399">
    <property type="entry name" value="ADP-ribosylation"/>
    <property type="match status" value="1"/>
</dbReference>
<organism evidence="2 3">
    <name type="scientific">Pseudonocardia aurantiaca</name>
    <dbReference type="NCBI Taxonomy" id="75290"/>
    <lineage>
        <taxon>Bacteria</taxon>
        <taxon>Bacillati</taxon>
        <taxon>Actinomycetota</taxon>
        <taxon>Actinomycetes</taxon>
        <taxon>Pseudonocardiales</taxon>
        <taxon>Pseudonocardiaceae</taxon>
        <taxon>Pseudonocardia</taxon>
    </lineage>
</organism>
<dbReference type="InterPro" id="IPR000182">
    <property type="entry name" value="GNAT_dom"/>
</dbReference>
<dbReference type="RefSeq" id="WP_343984665.1">
    <property type="nucleotide sequence ID" value="NZ_BAAAJG010000025.1"/>
</dbReference>
<name>A0ABW4FZ57_9PSEU</name>
<dbReference type="PANTHER" id="PTHR34129">
    <property type="entry name" value="BLR1139 PROTEIN"/>
    <property type="match status" value="1"/>
</dbReference>
<dbReference type="GO" id="GO:0016746">
    <property type="term" value="F:acyltransferase activity"/>
    <property type="evidence" value="ECO:0007669"/>
    <property type="project" value="UniProtKB-KW"/>
</dbReference>
<dbReference type="SUPFAM" id="SSF55729">
    <property type="entry name" value="Acyl-CoA N-acyltransferases (Nat)"/>
    <property type="match status" value="1"/>
</dbReference>
<comment type="caution">
    <text evidence="2">The sequence shown here is derived from an EMBL/GenBank/DDBJ whole genome shotgun (WGS) entry which is preliminary data.</text>
</comment>
<proteinExistence type="predicted"/>
<sequence length="365" mass="38830">MAAPLLHIATAFDWRAALAAEAVKPASLDDVGFVHLSTPEQVALPADRLFRGRTDLVLLVLDPDRIGAPIRYEPGVPTDPASMLFPHAYGPLPTGAVLAVLPWQPRPDGGFDAPAVPPMDPGGRHATLERSLLRRVATSELPVTGGVAVLTAPVPASHAHNQLLIDSPVSSDQLASETDRVLGGAGLVHRQAHLYGDHLADTAAALAADGWDVTELVGMAAPAGGEPVARVAQVDLDTLRPMLAAGWRREVPGFSESTVEQLADRYAIEDTRADVRYLAVHDNRDVVACALLKIDGGTALLDAVLTEPAGRGRGHGDAVVRTALALAAKADCDLVVLDADANDWPRHWYRRRGFTEVTRSWSARR</sequence>
<dbReference type="InterPro" id="IPR016181">
    <property type="entry name" value="Acyl_CoA_acyltransferase"/>
</dbReference>
<dbReference type="Pfam" id="PF06108">
    <property type="entry name" value="DUF952"/>
    <property type="match status" value="1"/>
</dbReference>
<dbReference type="Proteomes" id="UP001597145">
    <property type="component" value="Unassembled WGS sequence"/>
</dbReference>
<dbReference type="EMBL" id="JBHUCP010000033">
    <property type="protein sequence ID" value="MFD1534352.1"/>
    <property type="molecule type" value="Genomic_DNA"/>
</dbReference>
<dbReference type="InterPro" id="IPR009297">
    <property type="entry name" value="DUF952"/>
</dbReference>
<evidence type="ECO:0000313" key="3">
    <source>
        <dbReference type="Proteomes" id="UP001597145"/>
    </source>
</evidence>
<evidence type="ECO:0000259" key="1">
    <source>
        <dbReference type="PROSITE" id="PS51186"/>
    </source>
</evidence>
<dbReference type="Pfam" id="PF00583">
    <property type="entry name" value="Acetyltransf_1"/>
    <property type="match status" value="1"/>
</dbReference>
<evidence type="ECO:0000313" key="2">
    <source>
        <dbReference type="EMBL" id="MFD1534352.1"/>
    </source>
</evidence>
<keyword evidence="3" id="KW-1185">Reference proteome</keyword>
<dbReference type="EC" id="2.3.1.-" evidence="2"/>